<gene>
    <name evidence="7" type="ORF">GA0061101_11416</name>
</gene>
<dbReference type="Pfam" id="PF01979">
    <property type="entry name" value="Amidohydro_1"/>
    <property type="match status" value="1"/>
</dbReference>
<dbReference type="AlphaFoldDB" id="A0A1C3WNG3"/>
<organism evidence="7 8">
    <name type="scientific">Rhizobium lusitanum</name>
    <dbReference type="NCBI Taxonomy" id="293958"/>
    <lineage>
        <taxon>Bacteria</taxon>
        <taxon>Pseudomonadati</taxon>
        <taxon>Pseudomonadota</taxon>
        <taxon>Alphaproteobacteria</taxon>
        <taxon>Hyphomicrobiales</taxon>
        <taxon>Rhizobiaceae</taxon>
        <taxon>Rhizobium/Agrobacterium group</taxon>
        <taxon>Rhizobium</taxon>
    </lineage>
</organism>
<dbReference type="InterPro" id="IPR032466">
    <property type="entry name" value="Metal_Hydrolase"/>
</dbReference>
<dbReference type="OrthoDB" id="9775759at2"/>
<dbReference type="Proteomes" id="UP000199205">
    <property type="component" value="Unassembled WGS sequence"/>
</dbReference>
<evidence type="ECO:0000256" key="4">
    <source>
        <dbReference type="ARBA" id="ARBA00047720"/>
    </source>
</evidence>
<dbReference type="EMBL" id="FMAF01000014">
    <property type="protein sequence ID" value="SCB41521.1"/>
    <property type="molecule type" value="Genomic_DNA"/>
</dbReference>
<evidence type="ECO:0000259" key="6">
    <source>
        <dbReference type="Pfam" id="PF13382"/>
    </source>
</evidence>
<evidence type="ECO:0000256" key="2">
    <source>
        <dbReference type="ARBA" id="ARBA00012782"/>
    </source>
</evidence>
<name>A0A1C3WNG3_9HYPH</name>
<dbReference type="InterPro" id="IPR011059">
    <property type="entry name" value="Metal-dep_hydrolase_composite"/>
</dbReference>
<dbReference type="Gene3D" id="2.30.40.10">
    <property type="entry name" value="Urease, subunit C, domain 1"/>
    <property type="match status" value="1"/>
</dbReference>
<dbReference type="InterPro" id="IPR006680">
    <property type="entry name" value="Amidohydro-rel"/>
</dbReference>
<keyword evidence="3" id="KW-0378">Hydrolase</keyword>
<evidence type="ECO:0000313" key="8">
    <source>
        <dbReference type="Proteomes" id="UP000199205"/>
    </source>
</evidence>
<dbReference type="Pfam" id="PF13382">
    <property type="entry name" value="Adenine_deam_C"/>
    <property type="match status" value="1"/>
</dbReference>
<evidence type="ECO:0000313" key="7">
    <source>
        <dbReference type="EMBL" id="SCB41521.1"/>
    </source>
</evidence>
<comment type="catalytic activity">
    <reaction evidence="4">
        <text>adenine + H2O + H(+) = hypoxanthine + NH4(+)</text>
        <dbReference type="Rhea" id="RHEA:23688"/>
        <dbReference type="ChEBI" id="CHEBI:15377"/>
        <dbReference type="ChEBI" id="CHEBI:15378"/>
        <dbReference type="ChEBI" id="CHEBI:16708"/>
        <dbReference type="ChEBI" id="CHEBI:17368"/>
        <dbReference type="ChEBI" id="CHEBI:28938"/>
        <dbReference type="EC" id="3.5.4.2"/>
    </reaction>
</comment>
<feature type="domain" description="Adenine deaminase C-terminal" evidence="6">
    <location>
        <begin position="435"/>
        <end position="564"/>
    </location>
</feature>
<feature type="domain" description="Amidohydrolase-related" evidence="5">
    <location>
        <begin position="280"/>
        <end position="371"/>
    </location>
</feature>
<dbReference type="SUPFAM" id="SSF51556">
    <property type="entry name" value="Metallo-dependent hydrolases"/>
    <property type="match status" value="1"/>
</dbReference>
<accession>A0A1C3WNG3</accession>
<evidence type="ECO:0000259" key="5">
    <source>
        <dbReference type="Pfam" id="PF01979"/>
    </source>
</evidence>
<dbReference type="Gene3D" id="3.20.20.140">
    <property type="entry name" value="Metal-dependent hydrolases"/>
    <property type="match status" value="1"/>
</dbReference>
<dbReference type="PANTHER" id="PTHR11113">
    <property type="entry name" value="N-ACETYLGLUCOSAMINE-6-PHOSPHATE DEACETYLASE"/>
    <property type="match status" value="1"/>
</dbReference>
<dbReference type="EC" id="3.5.4.2" evidence="2"/>
<dbReference type="GO" id="GO:0000034">
    <property type="term" value="F:adenine deaminase activity"/>
    <property type="evidence" value="ECO:0007669"/>
    <property type="project" value="UniProtKB-EC"/>
</dbReference>
<sequence>MSLPNDLILSAKDDIAIRQDLVLVALGKRPADLAIRVGRLLNVHTRMWALDQEIVVKGRRIAWVGPAGQYKGEVAGRVHYPDLSAVPGFGEVHKHIESTHLTPEYEAALVLPRGNTWTCEASHEFANVDGPNNTAFWKTARSHGVPHKVFIQPGSAVPPSGWESTGGHYGYEEQRGFLTEDLSVVSLDEVMDWPAVWDPQNPAYERIWGMIRATVEQRGVVEGHGAGLVEAHETSAFAASGISSDHEIWSFEDGWEKINRGIFIEIRPYNFPEVLPGLLERGLPDWCNIAFTTDDRSASETLRIGASDYNLRSAIEHGVPPETAIQCVTLNPARHMRIDAWVGSITPGRYADLVLLDDVGSVSISAVYADGLLVSEGKQYLGPQPDISWPEWASETLNIGRLLTAADFAVRAPSDRHSVQAALLRPFHWNQDFLTTELKVENGEVQRDTARKITKFAIIDRYSGNGKLASMFWLGCGPADPDTALACSVAHDSHNVWTVGSSDRAMAMAVNHLQEIAGGWVLVHRGEIVAEVCYEIGGLMTARSAEELDREMQQLYSAAEKIEWMYEPSATKIWKPGFPETLIFATLTCLPWRWVFVAPSDEVPSGLVNVNTGQSHPVVW</sequence>
<evidence type="ECO:0000256" key="1">
    <source>
        <dbReference type="ARBA" id="ARBA00006773"/>
    </source>
</evidence>
<comment type="similarity">
    <text evidence="1">Belongs to the metallo-dependent hydrolases superfamily. Adenine deaminase family.</text>
</comment>
<dbReference type="RefSeq" id="WP_037197602.1">
    <property type="nucleotide sequence ID" value="NZ_FMAF01000014.1"/>
</dbReference>
<dbReference type="SUPFAM" id="SSF51338">
    <property type="entry name" value="Composite domain of metallo-dependent hydrolases"/>
    <property type="match status" value="1"/>
</dbReference>
<evidence type="ECO:0000256" key="3">
    <source>
        <dbReference type="ARBA" id="ARBA00022801"/>
    </source>
</evidence>
<dbReference type="InterPro" id="IPR026912">
    <property type="entry name" value="Adenine_deam_C"/>
</dbReference>
<reference evidence="7 8" key="1">
    <citation type="submission" date="2016-08" db="EMBL/GenBank/DDBJ databases">
        <authorList>
            <person name="Seilhamer J.J."/>
        </authorList>
    </citation>
    <scope>NUCLEOTIDE SEQUENCE [LARGE SCALE GENOMIC DNA]</scope>
    <source>
        <strain evidence="7 8">P1-7</strain>
    </source>
</reference>
<dbReference type="PANTHER" id="PTHR11113:SF2">
    <property type="entry name" value="ADENINE DEAMINASE"/>
    <property type="match status" value="1"/>
</dbReference>
<protein>
    <recommendedName>
        <fullName evidence="2">adenine deaminase</fullName>
        <ecNumber evidence="2">3.5.4.2</ecNumber>
    </recommendedName>
</protein>
<proteinExistence type="inferred from homology"/>